<evidence type="ECO:0000256" key="3">
    <source>
        <dbReference type="ARBA" id="ARBA00022692"/>
    </source>
</evidence>
<gene>
    <name evidence="8" type="ORF">AWC30_04215</name>
</gene>
<proteinExistence type="predicted"/>
<feature type="transmembrane region" description="Helical" evidence="6">
    <location>
        <begin position="56"/>
        <end position="79"/>
    </location>
</feature>
<feature type="transmembrane region" description="Helical" evidence="6">
    <location>
        <begin position="333"/>
        <end position="355"/>
    </location>
</feature>
<dbReference type="InterPro" id="IPR020846">
    <property type="entry name" value="MFS_dom"/>
</dbReference>
<dbReference type="AlphaFoldDB" id="A0A1X2EPV1"/>
<organism evidence="8 9">
    <name type="scientific">Mycolicibacillus trivialis</name>
    <dbReference type="NCBI Taxonomy" id="1798"/>
    <lineage>
        <taxon>Bacteria</taxon>
        <taxon>Bacillati</taxon>
        <taxon>Actinomycetota</taxon>
        <taxon>Actinomycetes</taxon>
        <taxon>Mycobacteriales</taxon>
        <taxon>Mycobacteriaceae</taxon>
        <taxon>Mycolicibacillus</taxon>
    </lineage>
</organism>
<evidence type="ECO:0000256" key="2">
    <source>
        <dbReference type="ARBA" id="ARBA00022448"/>
    </source>
</evidence>
<feature type="transmembrane region" description="Helical" evidence="6">
    <location>
        <begin position="438"/>
        <end position="458"/>
    </location>
</feature>
<evidence type="ECO:0000256" key="1">
    <source>
        <dbReference type="ARBA" id="ARBA00004651"/>
    </source>
</evidence>
<feature type="transmembrane region" description="Helical" evidence="6">
    <location>
        <begin position="233"/>
        <end position="253"/>
    </location>
</feature>
<dbReference type="PROSITE" id="PS50850">
    <property type="entry name" value="MFS"/>
    <property type="match status" value="1"/>
</dbReference>
<name>A0A1X2EPV1_9MYCO</name>
<evidence type="ECO:0000259" key="7">
    <source>
        <dbReference type="PROSITE" id="PS50850"/>
    </source>
</evidence>
<keyword evidence="3 6" id="KW-0812">Transmembrane</keyword>
<dbReference type="STRING" id="1798.AWC30_04215"/>
<sequence>MTRTDLKTGSWRALLGPRHLGTAVLLAGGVALCATNEFLTISLLPSTIAEIGGHRLYAWVTTLYLVGSVAAATTVSALLRRFGARSAFLSGLAVFGAGSLVCAVAPTMPVLLAGRTVQGAAGGLLAGLGYALISVALPRTLWTRASALVSAMWGVATVAGPAAGGLFAQFGLWRWAFVTMVAATAAMAVLVPLVLPAGRAATAAAPARIPVWSLLLLGVAALVISVAELPRHGAVTAALLVAGAALIGLFVLVDRRLPAAVLPPSTFGTGPLRWVYLTMAVLMSAVMVEMYVPLFGQRLGQLTPVAAGFLGASLAIGWTVSEVVSASLRSGRVVAAVVAAAPPVVGVALAVAAFTRVEGGPARLVTVWAAALLVAGTGIGAAWPHLSAWAMSCVDDPAEGSTAAAAINTVQLIAGAFGAGLAGVVVNNAGGDAAAARWLFAMFAALAAAGGLASVRAARAAR</sequence>
<feature type="transmembrane region" description="Helical" evidence="6">
    <location>
        <begin position="120"/>
        <end position="138"/>
    </location>
</feature>
<feature type="transmembrane region" description="Helical" evidence="6">
    <location>
        <begin position="403"/>
        <end position="426"/>
    </location>
</feature>
<feature type="transmembrane region" description="Helical" evidence="6">
    <location>
        <begin position="145"/>
        <end position="167"/>
    </location>
</feature>
<reference evidence="8 9" key="1">
    <citation type="submission" date="2016-01" db="EMBL/GenBank/DDBJ databases">
        <title>The new phylogeny of the genus Mycobacterium.</title>
        <authorList>
            <person name="Tarcisio F."/>
            <person name="Conor M."/>
            <person name="Antonella G."/>
            <person name="Elisabetta G."/>
            <person name="Giulia F.S."/>
            <person name="Sara T."/>
            <person name="Anna F."/>
            <person name="Clotilde B."/>
            <person name="Roberto B."/>
            <person name="Veronica D.S."/>
            <person name="Fabio R."/>
            <person name="Monica P."/>
            <person name="Olivier J."/>
            <person name="Enrico T."/>
            <person name="Nicola S."/>
        </authorList>
    </citation>
    <scope>NUCLEOTIDE SEQUENCE [LARGE SCALE GENOMIC DNA]</scope>
    <source>
        <strain evidence="8 9">DSM 44153</strain>
    </source>
</reference>
<dbReference type="GO" id="GO:0022857">
    <property type="term" value="F:transmembrane transporter activity"/>
    <property type="evidence" value="ECO:0007669"/>
    <property type="project" value="InterPro"/>
</dbReference>
<feature type="transmembrane region" description="Helical" evidence="6">
    <location>
        <begin position="20"/>
        <end position="44"/>
    </location>
</feature>
<dbReference type="InterPro" id="IPR011701">
    <property type="entry name" value="MFS"/>
</dbReference>
<evidence type="ECO:0000313" key="8">
    <source>
        <dbReference type="EMBL" id="ORX08115.1"/>
    </source>
</evidence>
<accession>A0A1X2EPV1</accession>
<feature type="transmembrane region" description="Helical" evidence="6">
    <location>
        <begin position="274"/>
        <end position="296"/>
    </location>
</feature>
<feature type="domain" description="Major facilitator superfamily (MFS) profile" evidence="7">
    <location>
        <begin position="22"/>
        <end position="462"/>
    </location>
</feature>
<dbReference type="GO" id="GO:0005886">
    <property type="term" value="C:plasma membrane"/>
    <property type="evidence" value="ECO:0007669"/>
    <property type="project" value="UniProtKB-SubCell"/>
</dbReference>
<keyword evidence="4 6" id="KW-1133">Transmembrane helix</keyword>
<comment type="caution">
    <text evidence="8">The sequence shown here is derived from an EMBL/GenBank/DDBJ whole genome shotgun (WGS) entry which is preliminary data.</text>
</comment>
<protein>
    <submittedName>
        <fullName evidence="8">MFS transporter</fullName>
    </submittedName>
</protein>
<keyword evidence="2" id="KW-0813">Transport</keyword>
<evidence type="ECO:0000256" key="6">
    <source>
        <dbReference type="SAM" id="Phobius"/>
    </source>
</evidence>
<dbReference type="PANTHER" id="PTHR23501:SF154">
    <property type="entry name" value="MULTIDRUG-EFFLUX TRANSPORTER RV1634-RELATED"/>
    <property type="match status" value="1"/>
</dbReference>
<comment type="subcellular location">
    <subcellularLocation>
        <location evidence="1">Cell membrane</location>
        <topology evidence="1">Multi-pass membrane protein</topology>
    </subcellularLocation>
</comment>
<keyword evidence="9" id="KW-1185">Reference proteome</keyword>
<dbReference type="EMBL" id="LQPZ01000008">
    <property type="protein sequence ID" value="ORX08115.1"/>
    <property type="molecule type" value="Genomic_DNA"/>
</dbReference>
<evidence type="ECO:0000256" key="4">
    <source>
        <dbReference type="ARBA" id="ARBA00022989"/>
    </source>
</evidence>
<dbReference type="Gene3D" id="1.20.1250.20">
    <property type="entry name" value="MFS general substrate transporter like domains"/>
    <property type="match status" value="2"/>
</dbReference>
<evidence type="ECO:0000313" key="9">
    <source>
        <dbReference type="Proteomes" id="UP000193090"/>
    </source>
</evidence>
<dbReference type="RefSeq" id="WP_085108521.1">
    <property type="nucleotide sequence ID" value="NZ_JACKSN010000009.1"/>
</dbReference>
<feature type="transmembrane region" description="Helical" evidence="6">
    <location>
        <begin position="302"/>
        <end position="321"/>
    </location>
</feature>
<evidence type="ECO:0000256" key="5">
    <source>
        <dbReference type="ARBA" id="ARBA00023136"/>
    </source>
</evidence>
<keyword evidence="5 6" id="KW-0472">Membrane</keyword>
<feature type="transmembrane region" description="Helical" evidence="6">
    <location>
        <begin position="86"/>
        <end position="108"/>
    </location>
</feature>
<feature type="transmembrane region" description="Helical" evidence="6">
    <location>
        <begin position="367"/>
        <end position="391"/>
    </location>
</feature>
<dbReference type="PANTHER" id="PTHR23501">
    <property type="entry name" value="MAJOR FACILITATOR SUPERFAMILY"/>
    <property type="match status" value="1"/>
</dbReference>
<feature type="transmembrane region" description="Helical" evidence="6">
    <location>
        <begin position="173"/>
        <end position="197"/>
    </location>
</feature>
<dbReference type="OrthoDB" id="3503984at2"/>
<dbReference type="Pfam" id="PF07690">
    <property type="entry name" value="MFS_1"/>
    <property type="match status" value="1"/>
</dbReference>
<dbReference type="Proteomes" id="UP000193090">
    <property type="component" value="Unassembled WGS sequence"/>
</dbReference>
<dbReference type="InterPro" id="IPR036259">
    <property type="entry name" value="MFS_trans_sf"/>
</dbReference>
<dbReference type="SUPFAM" id="SSF103473">
    <property type="entry name" value="MFS general substrate transporter"/>
    <property type="match status" value="1"/>
</dbReference>
<feature type="transmembrane region" description="Helical" evidence="6">
    <location>
        <begin position="209"/>
        <end position="227"/>
    </location>
</feature>